<evidence type="ECO:0000313" key="12">
    <source>
        <dbReference type="Proteomes" id="UP000800040"/>
    </source>
</evidence>
<reference evidence="11" key="1">
    <citation type="submission" date="2020-01" db="EMBL/GenBank/DDBJ databases">
        <authorList>
            <consortium name="DOE Joint Genome Institute"/>
            <person name="Haridas S."/>
            <person name="Albert R."/>
            <person name="Binder M."/>
            <person name="Bloem J."/>
            <person name="Labutti K."/>
            <person name="Salamov A."/>
            <person name="Andreopoulos B."/>
            <person name="Baker S.E."/>
            <person name="Barry K."/>
            <person name="Bills G."/>
            <person name="Bluhm B.H."/>
            <person name="Cannon C."/>
            <person name="Castanera R."/>
            <person name="Culley D.E."/>
            <person name="Daum C."/>
            <person name="Ezra D."/>
            <person name="Gonzalez J.B."/>
            <person name="Henrissat B."/>
            <person name="Kuo A."/>
            <person name="Liang C."/>
            <person name="Lipzen A."/>
            <person name="Lutzoni F."/>
            <person name="Magnuson J."/>
            <person name="Mondo S."/>
            <person name="Nolan M."/>
            <person name="Ohm R."/>
            <person name="Pangilinan J."/>
            <person name="Park H.-J."/>
            <person name="Ramirez L."/>
            <person name="Alfaro M."/>
            <person name="Sun H."/>
            <person name="Tritt A."/>
            <person name="Yoshinaga Y."/>
            <person name="Zwiers L.-H."/>
            <person name="Turgeon B.G."/>
            <person name="Goodwin S.B."/>
            <person name="Spatafora J.W."/>
            <person name="Crous P.W."/>
            <person name="Grigoriev I.V."/>
        </authorList>
    </citation>
    <scope>NUCLEOTIDE SEQUENCE</scope>
    <source>
        <strain evidence="11">P77</strain>
    </source>
</reference>
<protein>
    <recommendedName>
        <fullName evidence="5">Arsenite methyltransferase</fullName>
        <ecNumber evidence="4">2.1.1.137</ecNumber>
    </recommendedName>
</protein>
<evidence type="ECO:0000259" key="10">
    <source>
        <dbReference type="Pfam" id="PF13847"/>
    </source>
</evidence>
<comment type="similarity">
    <text evidence="3">Belongs to the methyltransferase superfamily. Arsenite methyltransferase family.</text>
</comment>
<feature type="domain" description="Methyltransferase" evidence="10">
    <location>
        <begin position="64"/>
        <end position="211"/>
    </location>
</feature>
<evidence type="ECO:0000256" key="4">
    <source>
        <dbReference type="ARBA" id="ARBA00034521"/>
    </source>
</evidence>
<dbReference type="Proteomes" id="UP000800040">
    <property type="component" value="Unassembled WGS sequence"/>
</dbReference>
<proteinExistence type="inferred from homology"/>
<dbReference type="PANTHER" id="PTHR43675:SF8">
    <property type="entry name" value="ARSENITE METHYLTRANSFERASE"/>
    <property type="match status" value="1"/>
</dbReference>
<dbReference type="OrthoDB" id="66144at2759"/>
<evidence type="ECO:0000256" key="1">
    <source>
        <dbReference type="ARBA" id="ARBA00022679"/>
    </source>
</evidence>
<evidence type="ECO:0000256" key="8">
    <source>
        <dbReference type="ARBA" id="ARBA00048428"/>
    </source>
</evidence>
<evidence type="ECO:0000256" key="2">
    <source>
        <dbReference type="ARBA" id="ARBA00022691"/>
    </source>
</evidence>
<keyword evidence="11" id="KW-0489">Methyltransferase</keyword>
<keyword evidence="1 11" id="KW-0808">Transferase</keyword>
<evidence type="ECO:0000313" key="11">
    <source>
        <dbReference type="EMBL" id="KAF1831282.1"/>
    </source>
</evidence>
<dbReference type="InterPro" id="IPR026669">
    <property type="entry name" value="Arsenite_MeTrfase-like"/>
</dbReference>
<evidence type="ECO:0000256" key="7">
    <source>
        <dbReference type="ARBA" id="ARBA00047943"/>
    </source>
</evidence>
<keyword evidence="12" id="KW-1185">Reference proteome</keyword>
<comment type="catalytic activity">
    <reaction evidence="7">
        <text>arsenic triglutathione + 2 [thioredoxin]-dithiol + 2 S-adenosyl-L-methionine + H2O = dimethylarsinous acid + 2 [thioredoxin]-disulfide + 3 glutathione + 2 S-adenosyl-L-homocysteine + 2 H(+)</text>
        <dbReference type="Rhea" id="RHEA:69464"/>
        <dbReference type="Rhea" id="RHEA-COMP:10698"/>
        <dbReference type="Rhea" id="RHEA-COMP:10700"/>
        <dbReference type="ChEBI" id="CHEBI:15377"/>
        <dbReference type="ChEBI" id="CHEBI:15378"/>
        <dbReference type="ChEBI" id="CHEBI:23808"/>
        <dbReference type="ChEBI" id="CHEBI:29950"/>
        <dbReference type="ChEBI" id="CHEBI:50058"/>
        <dbReference type="ChEBI" id="CHEBI:57856"/>
        <dbReference type="ChEBI" id="CHEBI:57925"/>
        <dbReference type="ChEBI" id="CHEBI:59789"/>
        <dbReference type="ChEBI" id="CHEBI:183640"/>
        <dbReference type="EC" id="2.1.1.137"/>
    </reaction>
</comment>
<dbReference type="GO" id="GO:0030791">
    <property type="term" value="F:arsenite methyltransferase activity"/>
    <property type="evidence" value="ECO:0007669"/>
    <property type="project" value="UniProtKB-EC"/>
</dbReference>
<dbReference type="InterPro" id="IPR025714">
    <property type="entry name" value="Methyltranfer_dom"/>
</dbReference>
<dbReference type="GO" id="GO:0032259">
    <property type="term" value="P:methylation"/>
    <property type="evidence" value="ECO:0007669"/>
    <property type="project" value="UniProtKB-KW"/>
</dbReference>
<evidence type="ECO:0000256" key="5">
    <source>
        <dbReference type="ARBA" id="ARBA00034545"/>
    </source>
</evidence>
<dbReference type="PANTHER" id="PTHR43675">
    <property type="entry name" value="ARSENITE METHYLTRANSFERASE"/>
    <property type="match status" value="1"/>
</dbReference>
<gene>
    <name evidence="11" type="ORF">BDW02DRAFT_505677</name>
</gene>
<name>A0A6A5K9B5_9PLEO</name>
<evidence type="ECO:0000256" key="9">
    <source>
        <dbReference type="SAM" id="MobiDB-lite"/>
    </source>
</evidence>
<dbReference type="SUPFAM" id="SSF53335">
    <property type="entry name" value="S-adenosyl-L-methionine-dependent methyltransferases"/>
    <property type="match status" value="1"/>
</dbReference>
<dbReference type="InterPro" id="IPR029063">
    <property type="entry name" value="SAM-dependent_MTases_sf"/>
</dbReference>
<feature type="region of interest" description="Disordered" evidence="9">
    <location>
        <begin position="240"/>
        <end position="267"/>
    </location>
</feature>
<comment type="catalytic activity">
    <reaction evidence="8">
        <text>arsenic triglutathione + 3 [thioredoxin]-dithiol + 3 S-adenosyl-L-methionine = trimethylarsine + 3 [thioredoxin]-disulfide + 3 glutathione + 3 S-adenosyl-L-homocysteine + 3 H(+)</text>
        <dbReference type="Rhea" id="RHEA:69432"/>
        <dbReference type="Rhea" id="RHEA-COMP:10698"/>
        <dbReference type="Rhea" id="RHEA-COMP:10700"/>
        <dbReference type="ChEBI" id="CHEBI:15378"/>
        <dbReference type="ChEBI" id="CHEBI:27130"/>
        <dbReference type="ChEBI" id="CHEBI:29950"/>
        <dbReference type="ChEBI" id="CHEBI:50058"/>
        <dbReference type="ChEBI" id="CHEBI:57856"/>
        <dbReference type="ChEBI" id="CHEBI:57925"/>
        <dbReference type="ChEBI" id="CHEBI:59789"/>
        <dbReference type="ChEBI" id="CHEBI:183640"/>
        <dbReference type="EC" id="2.1.1.137"/>
    </reaction>
</comment>
<accession>A0A6A5K9B5</accession>
<dbReference type="EC" id="2.1.1.137" evidence="4"/>
<dbReference type="AlphaFoldDB" id="A0A6A5K9B5"/>
<dbReference type="CDD" id="cd02440">
    <property type="entry name" value="AdoMet_MTases"/>
    <property type="match status" value="1"/>
</dbReference>
<evidence type="ECO:0000256" key="6">
    <source>
        <dbReference type="ARBA" id="ARBA00047941"/>
    </source>
</evidence>
<dbReference type="Pfam" id="PF13847">
    <property type="entry name" value="Methyltransf_31"/>
    <property type="match status" value="1"/>
</dbReference>
<dbReference type="Gene3D" id="3.40.50.150">
    <property type="entry name" value="Vaccinia Virus protein VP39"/>
    <property type="match status" value="1"/>
</dbReference>
<comment type="catalytic activity">
    <reaction evidence="6">
        <text>arsenic triglutathione + [thioredoxin]-dithiol + S-adenosyl-L-methionine + 2 H2O = methylarsonous acid + [thioredoxin]-disulfide + 3 glutathione + S-adenosyl-L-homocysteine + H(+)</text>
        <dbReference type="Rhea" id="RHEA:69460"/>
        <dbReference type="Rhea" id="RHEA-COMP:10698"/>
        <dbReference type="Rhea" id="RHEA-COMP:10700"/>
        <dbReference type="ChEBI" id="CHEBI:15377"/>
        <dbReference type="ChEBI" id="CHEBI:15378"/>
        <dbReference type="ChEBI" id="CHEBI:17826"/>
        <dbReference type="ChEBI" id="CHEBI:29950"/>
        <dbReference type="ChEBI" id="CHEBI:50058"/>
        <dbReference type="ChEBI" id="CHEBI:57856"/>
        <dbReference type="ChEBI" id="CHEBI:57925"/>
        <dbReference type="ChEBI" id="CHEBI:59789"/>
        <dbReference type="ChEBI" id="CHEBI:183640"/>
        <dbReference type="EC" id="2.1.1.137"/>
    </reaction>
</comment>
<organism evidence="11 12">
    <name type="scientific">Decorospora gaudefroyi</name>
    <dbReference type="NCBI Taxonomy" id="184978"/>
    <lineage>
        <taxon>Eukaryota</taxon>
        <taxon>Fungi</taxon>
        <taxon>Dikarya</taxon>
        <taxon>Ascomycota</taxon>
        <taxon>Pezizomycotina</taxon>
        <taxon>Dothideomycetes</taxon>
        <taxon>Pleosporomycetidae</taxon>
        <taxon>Pleosporales</taxon>
        <taxon>Pleosporineae</taxon>
        <taxon>Pleosporaceae</taxon>
        <taxon>Decorospora</taxon>
    </lineage>
</organism>
<evidence type="ECO:0000256" key="3">
    <source>
        <dbReference type="ARBA" id="ARBA00034487"/>
    </source>
</evidence>
<sequence>MNPEQIYHQVTTRYTASARTPPNPHTQTVAHAFGYTTNDLHSIPTSSNLGLSCGNPVALASLAPGERVIDLGCGAGIDVLLASKRVGGLGGVVGVDMNEEMLKKARSNARKTNSTNVTFINSRITAVDLPDSCADVILSNCVVNLVPGSEKPLVFREMHRLLKPGGRVAVSDILTKRTLTEEMQKNVALYVGCVAGASRKEEYEGWLKDAGFVDVVVVDAGADLNVYTQGGETGASCCAPAESDGKNGEEEGSCCGTKGGEGDGGVAADMQNELRDIDLNEWAGK</sequence>
<keyword evidence="2" id="KW-0949">S-adenosyl-L-methionine</keyword>
<dbReference type="EMBL" id="ML975368">
    <property type="protein sequence ID" value="KAF1831282.1"/>
    <property type="molecule type" value="Genomic_DNA"/>
</dbReference>